<dbReference type="GO" id="GO:0001510">
    <property type="term" value="P:RNA methylation"/>
    <property type="evidence" value="ECO:0007669"/>
    <property type="project" value="InterPro"/>
</dbReference>
<feature type="binding site" evidence="5">
    <location>
        <position position="309"/>
    </location>
    <ligand>
        <name>S-adenosyl-L-methionine</name>
        <dbReference type="ChEBI" id="CHEBI:59789"/>
    </ligand>
</feature>
<dbReference type="PROSITE" id="PS51686">
    <property type="entry name" value="SAM_MT_RSMB_NOP"/>
    <property type="match status" value="1"/>
</dbReference>
<evidence type="ECO:0000256" key="3">
    <source>
        <dbReference type="ARBA" id="ARBA00022691"/>
    </source>
</evidence>
<dbReference type="CDD" id="cd02440">
    <property type="entry name" value="AdoMet_MTases"/>
    <property type="match status" value="1"/>
</dbReference>
<dbReference type="GO" id="GO:0006355">
    <property type="term" value="P:regulation of DNA-templated transcription"/>
    <property type="evidence" value="ECO:0007669"/>
    <property type="project" value="InterPro"/>
</dbReference>
<evidence type="ECO:0000256" key="6">
    <source>
        <dbReference type="SAM" id="MobiDB-lite"/>
    </source>
</evidence>
<dbReference type="EMBL" id="FWXR01000023">
    <property type="protein sequence ID" value="SMD07133.1"/>
    <property type="molecule type" value="Genomic_DNA"/>
</dbReference>
<dbReference type="GO" id="GO:0008173">
    <property type="term" value="F:RNA methyltransferase activity"/>
    <property type="evidence" value="ECO:0007669"/>
    <property type="project" value="InterPro"/>
</dbReference>
<evidence type="ECO:0000256" key="5">
    <source>
        <dbReference type="PROSITE-ProRule" id="PRU01023"/>
    </source>
</evidence>
<dbReference type="SUPFAM" id="SSF53335">
    <property type="entry name" value="S-adenosyl-L-methionine-dependent methyltransferases"/>
    <property type="match status" value="1"/>
</dbReference>
<dbReference type="AlphaFoldDB" id="A0A1W2EBK4"/>
<dbReference type="InterPro" id="IPR023267">
    <property type="entry name" value="RCMT"/>
</dbReference>
<dbReference type="RefSeq" id="WP_084412118.1">
    <property type="nucleotide sequence ID" value="NZ_FWXR01000023.1"/>
</dbReference>
<sequence length="472" mass="50212">MATDNETTGRRPEGRPTVKSAKRPGGKRPPAKHAQHEQGEVVARPGLKARQVAVKLLSAVVDQATSLDGLTDPDHGHPHFRQLEPRDRALVKAILTTALRFRGTLEAEIAARLDRPLPANAASLRHILHVGAAQIRFLDVPDSAAVDLAVASAEADPRARRFKGLVNAVLRRMAREAPAELPREVDCPSWLRERLTAHYGSEKAAAIAEAHRHPAPVDLTVKSDPMGWAAKLGGRVIGASTVRLDTLDGPVTELAGFDEGAWWVQDAAAALPVQLFGDLTGGTAADLCAAPGGKTAQLCEAGATVTACELSASRMKRLKANLARLGLEAETHEGPFEDLGADRTFDAVLLDAPCSSTGTIRRHPDVAYTKSPDEVKRLAEVQAGMLARAARLVALNGRLVFSNCSIDRDEGEAVIGTFLKTHSDFARDPIAPAEVPDFADAITVDGDLRTTPDMHGGVDGFFAARVKRVSGG</sequence>
<comment type="caution">
    <text evidence="5">Lacks conserved residue(s) required for the propagation of feature annotation.</text>
</comment>
<dbReference type="InterPro" id="IPR049560">
    <property type="entry name" value="MeTrfase_RsmB-F_NOP2_cat"/>
</dbReference>
<reference evidence="8 9" key="1">
    <citation type="submission" date="2017-04" db="EMBL/GenBank/DDBJ databases">
        <authorList>
            <person name="Afonso C.L."/>
            <person name="Miller P.J."/>
            <person name="Scott M.A."/>
            <person name="Spackman E."/>
            <person name="Goraichik I."/>
            <person name="Dimitrov K.M."/>
            <person name="Suarez D.L."/>
            <person name="Swayne D.E."/>
        </authorList>
    </citation>
    <scope>NUCLEOTIDE SEQUENCE [LARGE SCALE GENOMIC DNA]</scope>
    <source>
        <strain evidence="8 9">CGMCC 1.10972</strain>
    </source>
</reference>
<dbReference type="InterPro" id="IPR006027">
    <property type="entry name" value="NusB_RsmB_TIM44"/>
</dbReference>
<dbReference type="Gene3D" id="1.10.940.10">
    <property type="entry name" value="NusB-like"/>
    <property type="match status" value="1"/>
</dbReference>
<keyword evidence="1 5" id="KW-0489">Methyltransferase</keyword>
<proteinExistence type="inferred from homology"/>
<evidence type="ECO:0000313" key="8">
    <source>
        <dbReference type="EMBL" id="SMD07133.1"/>
    </source>
</evidence>
<dbReference type="STRING" id="937218.SAMN06297251_12368"/>
<dbReference type="InterPro" id="IPR035926">
    <property type="entry name" value="NusB-like_sf"/>
</dbReference>
<dbReference type="Pfam" id="PF01189">
    <property type="entry name" value="Methyltr_RsmB-F"/>
    <property type="match status" value="1"/>
</dbReference>
<evidence type="ECO:0000256" key="1">
    <source>
        <dbReference type="ARBA" id="ARBA00022603"/>
    </source>
</evidence>
<dbReference type="SUPFAM" id="SSF48013">
    <property type="entry name" value="NusB-like"/>
    <property type="match status" value="1"/>
</dbReference>
<evidence type="ECO:0000256" key="4">
    <source>
        <dbReference type="ARBA" id="ARBA00022884"/>
    </source>
</evidence>
<feature type="region of interest" description="Disordered" evidence="6">
    <location>
        <begin position="1"/>
        <end position="40"/>
    </location>
</feature>
<organism evidence="8 9">
    <name type="scientific">Fulvimarina manganoxydans</name>
    <dbReference type="NCBI Taxonomy" id="937218"/>
    <lineage>
        <taxon>Bacteria</taxon>
        <taxon>Pseudomonadati</taxon>
        <taxon>Pseudomonadota</taxon>
        <taxon>Alphaproteobacteria</taxon>
        <taxon>Hyphomicrobiales</taxon>
        <taxon>Aurantimonadaceae</taxon>
        <taxon>Fulvimarina</taxon>
    </lineage>
</organism>
<dbReference type="PANTHER" id="PTHR22807:SF61">
    <property type="entry name" value="NOL1_NOP2_SUN FAMILY PROTEIN _ ANTITERMINATION NUSB DOMAIN-CONTAINING PROTEIN"/>
    <property type="match status" value="1"/>
</dbReference>
<dbReference type="Pfam" id="PF01029">
    <property type="entry name" value="NusB"/>
    <property type="match status" value="1"/>
</dbReference>
<dbReference type="PANTHER" id="PTHR22807">
    <property type="entry name" value="NOP2 YEAST -RELATED NOL1/NOP2/FMU SUN DOMAIN-CONTAINING"/>
    <property type="match status" value="1"/>
</dbReference>
<name>A0A1W2EBK4_9HYPH</name>
<feature type="compositionally biased region" description="Basic residues" evidence="6">
    <location>
        <begin position="20"/>
        <end position="33"/>
    </location>
</feature>
<evidence type="ECO:0000256" key="2">
    <source>
        <dbReference type="ARBA" id="ARBA00022679"/>
    </source>
</evidence>
<feature type="active site" description="Nucleophile" evidence="5">
    <location>
        <position position="404"/>
    </location>
</feature>
<feature type="compositionally biased region" description="Basic and acidic residues" evidence="6">
    <location>
        <begin position="7"/>
        <end position="16"/>
    </location>
</feature>
<dbReference type="PRINTS" id="PR02008">
    <property type="entry name" value="RCMTFAMILY"/>
</dbReference>
<dbReference type="Proteomes" id="UP000192656">
    <property type="component" value="Unassembled WGS sequence"/>
</dbReference>
<gene>
    <name evidence="8" type="ORF">SAMN06297251_12368</name>
</gene>
<dbReference type="Gene3D" id="3.40.50.150">
    <property type="entry name" value="Vaccinia Virus protein VP39"/>
    <property type="match status" value="1"/>
</dbReference>
<feature type="binding site" evidence="5">
    <location>
        <begin position="288"/>
        <end position="294"/>
    </location>
    <ligand>
        <name>S-adenosyl-L-methionine</name>
        <dbReference type="ChEBI" id="CHEBI:59789"/>
    </ligand>
</feature>
<keyword evidence="3 5" id="KW-0949">S-adenosyl-L-methionine</keyword>
<dbReference type="InterPro" id="IPR029063">
    <property type="entry name" value="SAM-dependent_MTases_sf"/>
</dbReference>
<evidence type="ECO:0000313" key="9">
    <source>
        <dbReference type="Proteomes" id="UP000192656"/>
    </source>
</evidence>
<feature type="binding site" evidence="5">
    <location>
        <position position="351"/>
    </location>
    <ligand>
        <name>S-adenosyl-L-methionine</name>
        <dbReference type="ChEBI" id="CHEBI:59789"/>
    </ligand>
</feature>
<keyword evidence="4 5" id="KW-0694">RNA-binding</keyword>
<evidence type="ECO:0000259" key="7">
    <source>
        <dbReference type="PROSITE" id="PS51686"/>
    </source>
</evidence>
<dbReference type="InterPro" id="IPR001678">
    <property type="entry name" value="MeTrfase_RsmB-F_NOP2_dom"/>
</dbReference>
<comment type="similarity">
    <text evidence="5">Belongs to the class I-like SAM-binding methyltransferase superfamily. RsmB/NOP family.</text>
</comment>
<keyword evidence="9" id="KW-1185">Reference proteome</keyword>
<keyword evidence="2 5" id="KW-0808">Transferase</keyword>
<accession>A0A1W2EBK4</accession>
<protein>
    <submittedName>
        <fullName evidence="8">16S rRNA (Cytosine967-C5)-methyltransferase</fullName>
    </submittedName>
</protein>
<feature type="domain" description="SAM-dependent MTase RsmB/NOP-type" evidence="7">
    <location>
        <begin position="179"/>
        <end position="469"/>
    </location>
</feature>
<dbReference type="GO" id="GO:0003723">
    <property type="term" value="F:RNA binding"/>
    <property type="evidence" value="ECO:0007669"/>
    <property type="project" value="UniProtKB-UniRule"/>
</dbReference>